<dbReference type="Pfam" id="PF13637">
    <property type="entry name" value="Ank_4"/>
    <property type="match status" value="1"/>
</dbReference>
<dbReference type="InterPro" id="IPR056884">
    <property type="entry name" value="NPHP3-like_N"/>
</dbReference>
<feature type="repeat" description="ANK" evidence="3">
    <location>
        <begin position="663"/>
        <end position="695"/>
    </location>
</feature>
<dbReference type="Proteomes" id="UP000623467">
    <property type="component" value="Unassembled WGS sequence"/>
</dbReference>
<evidence type="ECO:0000256" key="3">
    <source>
        <dbReference type="PROSITE-ProRule" id="PRU00023"/>
    </source>
</evidence>
<evidence type="ECO:0000313" key="5">
    <source>
        <dbReference type="EMBL" id="KAF7336477.1"/>
    </source>
</evidence>
<protein>
    <submittedName>
        <fullName evidence="5">HET-domain-containing protein</fullName>
    </submittedName>
</protein>
<dbReference type="Pfam" id="PF24883">
    <property type="entry name" value="NPHP3_N"/>
    <property type="match status" value="1"/>
</dbReference>
<evidence type="ECO:0000313" key="6">
    <source>
        <dbReference type="Proteomes" id="UP000623467"/>
    </source>
</evidence>
<reference evidence="5" key="1">
    <citation type="submission" date="2020-05" db="EMBL/GenBank/DDBJ databases">
        <title>Mycena genomes resolve the evolution of fungal bioluminescence.</title>
        <authorList>
            <person name="Tsai I.J."/>
        </authorList>
    </citation>
    <scope>NUCLEOTIDE SEQUENCE</scope>
    <source>
        <strain evidence="5">160909Yilan</strain>
    </source>
</reference>
<dbReference type="InterPro" id="IPR027417">
    <property type="entry name" value="P-loop_NTPase"/>
</dbReference>
<sequence>MVFEKIGTITQTIATGLLGLDDMHRTPAADALKRDLEKYNSVLVDAAHILEEWTSHSIIERVFKRGDFSSIADNLEKKIESFRDAFSVARLTTLSQGQDEIKAILTKLDNNNTRSKIKEWLKPPGVAANYQNASDKKHPGTGKWLLENCLEFREWIYVPMSFLWLHGISGSGKTVLSAMIIDKIQNFGVLYAFFYFDINHAEQQRVNNLLCSLVHQLSTQLFCPALSELWETCQKGEFLPTNAKLLPILEDFCRKKEVYLVVDALDECSERDMLLNLLASILEAKLPNMHLVVTSRTEVTHSEIAKEAVLLSLEKSVLSDIELYVGDQLSKMGGYIAKNKDTIRRELLDKGDGMFRLVALQLETLQKSGGTKSKVNQALGTMPTTLAGIYDHILKMTDIPEQVCQAMNWLIFGLRELTLGAIIDALAFDFSEDRLRFDEDERMEAQALLDACGSLVSVPQNWDNRSGSTKWGVQVSDQAAQNLIAKTCLAYFNSLDADLGIETAYQNYPLVEYASRHWDDHLKGCENFAEDSALCELFLEVLQENNPKYILFKNLLRYYSVRFDLGPPLCLLAYMGIQQGVDLVLKQGVNINVQGGRFGTALQAAAYRGNSDIMQLLLEHHADPSILGGEYSTALQAAAYQANIDIIRLLLEHNANVNLQGGEYGTALQAAAYRENIDIMQLLLEHHADPNILGGEYGTVLQAAAYGKAIDIVQLLIKCGTDINIQGGRFGTALQAAAAYGNIDIVKLLLEHTADVNLQGGEYGTALQAATHKENIDIMRLLLEHHADPNIPVGEYGTLPAAASKGHIDIMQLLLEHHADPNILGGEYGTALQAAAYRENIDIMQLLLEHNANVNLQGGEYGTPLQAAAFGDTINIVQLLINSGADINMQGGRFGTALQAAAAFGNIEHVKLLLEHGADVNLQGGEHGSALQAATERGHLDIVQLLQAHGTSL</sequence>
<organism evidence="5 6">
    <name type="scientific">Mycena sanguinolenta</name>
    <dbReference type="NCBI Taxonomy" id="230812"/>
    <lineage>
        <taxon>Eukaryota</taxon>
        <taxon>Fungi</taxon>
        <taxon>Dikarya</taxon>
        <taxon>Basidiomycota</taxon>
        <taxon>Agaricomycotina</taxon>
        <taxon>Agaricomycetes</taxon>
        <taxon>Agaricomycetidae</taxon>
        <taxon>Agaricales</taxon>
        <taxon>Marasmiineae</taxon>
        <taxon>Mycenaceae</taxon>
        <taxon>Mycena</taxon>
    </lineage>
</organism>
<feature type="repeat" description="ANK" evidence="3">
    <location>
        <begin position="893"/>
        <end position="925"/>
    </location>
</feature>
<dbReference type="SUPFAM" id="SSF52540">
    <property type="entry name" value="P-loop containing nucleoside triphosphate hydrolases"/>
    <property type="match status" value="1"/>
</dbReference>
<dbReference type="SUPFAM" id="SSF48403">
    <property type="entry name" value="Ankyrin repeat"/>
    <property type="match status" value="1"/>
</dbReference>
<feature type="repeat" description="ANK" evidence="3">
    <location>
        <begin position="729"/>
        <end position="761"/>
    </location>
</feature>
<feature type="repeat" description="ANK" evidence="3">
    <location>
        <begin position="926"/>
        <end position="953"/>
    </location>
</feature>
<dbReference type="GO" id="GO:0004540">
    <property type="term" value="F:RNA nuclease activity"/>
    <property type="evidence" value="ECO:0007669"/>
    <property type="project" value="TreeGrafter"/>
</dbReference>
<dbReference type="PROSITE" id="PS50297">
    <property type="entry name" value="ANK_REP_REGION"/>
    <property type="match status" value="6"/>
</dbReference>
<feature type="domain" description="NACHT" evidence="4">
    <location>
        <begin position="161"/>
        <end position="297"/>
    </location>
</feature>
<dbReference type="PROSITE" id="PS50837">
    <property type="entry name" value="NACHT"/>
    <property type="match status" value="1"/>
</dbReference>
<comment type="caution">
    <text evidence="5">The sequence shown here is derived from an EMBL/GenBank/DDBJ whole genome shotgun (WGS) entry which is preliminary data.</text>
</comment>
<dbReference type="OrthoDB" id="194358at2759"/>
<evidence type="ECO:0000259" key="4">
    <source>
        <dbReference type="PROSITE" id="PS50837"/>
    </source>
</evidence>
<feature type="repeat" description="ANK" evidence="3">
    <location>
        <begin position="860"/>
        <end position="892"/>
    </location>
</feature>
<dbReference type="InterPro" id="IPR007111">
    <property type="entry name" value="NACHT_NTPase"/>
</dbReference>
<accession>A0A8H7CHT5</accession>
<feature type="repeat" description="ANK" evidence="3">
    <location>
        <begin position="827"/>
        <end position="859"/>
    </location>
</feature>
<dbReference type="Pfam" id="PF12796">
    <property type="entry name" value="Ank_2"/>
    <property type="match status" value="3"/>
</dbReference>
<name>A0A8H7CHT5_9AGAR</name>
<dbReference type="PROSITE" id="PS50088">
    <property type="entry name" value="ANK_REPEAT"/>
    <property type="match status" value="8"/>
</dbReference>
<keyword evidence="1" id="KW-0677">Repeat</keyword>
<feature type="repeat" description="ANK" evidence="3">
    <location>
        <begin position="630"/>
        <end position="662"/>
    </location>
</feature>
<dbReference type="SMART" id="SM00248">
    <property type="entry name" value="ANK"/>
    <property type="match status" value="11"/>
</dbReference>
<dbReference type="GO" id="GO:0006396">
    <property type="term" value="P:RNA processing"/>
    <property type="evidence" value="ECO:0007669"/>
    <property type="project" value="TreeGrafter"/>
</dbReference>
<dbReference type="PANTHER" id="PTHR24141">
    <property type="entry name" value="2-5A-DEPENDENT RIBONUCLEASE"/>
    <property type="match status" value="1"/>
</dbReference>
<dbReference type="AlphaFoldDB" id="A0A8H7CHT5"/>
<evidence type="ECO:0000256" key="2">
    <source>
        <dbReference type="ARBA" id="ARBA00023043"/>
    </source>
</evidence>
<dbReference type="GO" id="GO:0003723">
    <property type="term" value="F:RNA binding"/>
    <property type="evidence" value="ECO:0007669"/>
    <property type="project" value="TreeGrafter"/>
</dbReference>
<feature type="repeat" description="ANK" evidence="3">
    <location>
        <begin position="597"/>
        <end position="629"/>
    </location>
</feature>
<dbReference type="Gene3D" id="1.25.40.20">
    <property type="entry name" value="Ankyrin repeat-containing domain"/>
    <property type="match status" value="2"/>
</dbReference>
<keyword evidence="2 3" id="KW-0040">ANK repeat</keyword>
<evidence type="ECO:0000256" key="1">
    <source>
        <dbReference type="ARBA" id="ARBA00022737"/>
    </source>
</evidence>
<dbReference type="InterPro" id="IPR002110">
    <property type="entry name" value="Ankyrin_rpt"/>
</dbReference>
<keyword evidence="6" id="KW-1185">Reference proteome</keyword>
<dbReference type="InterPro" id="IPR036770">
    <property type="entry name" value="Ankyrin_rpt-contain_sf"/>
</dbReference>
<proteinExistence type="predicted"/>
<dbReference type="Gene3D" id="3.40.50.300">
    <property type="entry name" value="P-loop containing nucleotide triphosphate hydrolases"/>
    <property type="match status" value="1"/>
</dbReference>
<dbReference type="PANTHER" id="PTHR24141:SF1">
    <property type="entry name" value="2-5A-DEPENDENT RIBONUCLEASE"/>
    <property type="match status" value="1"/>
</dbReference>
<dbReference type="EMBL" id="JACAZH010000037">
    <property type="protein sequence ID" value="KAF7336477.1"/>
    <property type="molecule type" value="Genomic_DNA"/>
</dbReference>
<gene>
    <name evidence="5" type="ORF">MSAN_02302400</name>
</gene>